<name>A0A3L8SKX6_CHLGU</name>
<proteinExistence type="predicted"/>
<reference evidence="2 3" key="1">
    <citation type="journal article" date="2018" name="Proc. R. Soc. B">
        <title>A non-coding region near Follistatin controls head colour polymorphism in the Gouldian finch.</title>
        <authorList>
            <person name="Toomey M.B."/>
            <person name="Marques C.I."/>
            <person name="Andrade P."/>
            <person name="Araujo P.M."/>
            <person name="Sabatino S."/>
            <person name="Gazda M.A."/>
            <person name="Afonso S."/>
            <person name="Lopes R.J."/>
            <person name="Corbo J.C."/>
            <person name="Carneiro M."/>
        </authorList>
    </citation>
    <scope>NUCLEOTIDE SEQUENCE [LARGE SCALE GENOMIC DNA]</scope>
    <source>
        <strain evidence="2">Red01</strain>
        <tissue evidence="2">Muscle</tissue>
    </source>
</reference>
<feature type="region of interest" description="Disordered" evidence="1">
    <location>
        <begin position="92"/>
        <end position="151"/>
    </location>
</feature>
<dbReference type="Proteomes" id="UP000276834">
    <property type="component" value="Unassembled WGS sequence"/>
</dbReference>
<protein>
    <submittedName>
        <fullName evidence="2">Uncharacterized protein</fullName>
    </submittedName>
</protein>
<keyword evidence="3" id="KW-1185">Reference proteome</keyword>
<gene>
    <name evidence="2" type="ORF">DV515_00006206</name>
</gene>
<comment type="caution">
    <text evidence="2">The sequence shown here is derived from an EMBL/GenBank/DDBJ whole genome shotgun (WGS) entry which is preliminary data.</text>
</comment>
<feature type="compositionally biased region" description="Low complexity" evidence="1">
    <location>
        <begin position="92"/>
        <end position="104"/>
    </location>
</feature>
<organism evidence="2 3">
    <name type="scientific">Chloebia gouldiae</name>
    <name type="common">Gouldian finch</name>
    <name type="synonym">Erythrura gouldiae</name>
    <dbReference type="NCBI Taxonomy" id="44316"/>
    <lineage>
        <taxon>Eukaryota</taxon>
        <taxon>Metazoa</taxon>
        <taxon>Chordata</taxon>
        <taxon>Craniata</taxon>
        <taxon>Vertebrata</taxon>
        <taxon>Euteleostomi</taxon>
        <taxon>Archelosauria</taxon>
        <taxon>Archosauria</taxon>
        <taxon>Dinosauria</taxon>
        <taxon>Saurischia</taxon>
        <taxon>Theropoda</taxon>
        <taxon>Coelurosauria</taxon>
        <taxon>Aves</taxon>
        <taxon>Neognathae</taxon>
        <taxon>Neoaves</taxon>
        <taxon>Telluraves</taxon>
        <taxon>Australaves</taxon>
        <taxon>Passeriformes</taxon>
        <taxon>Passeroidea</taxon>
        <taxon>Passeridae</taxon>
        <taxon>Chloebia</taxon>
    </lineage>
</organism>
<sequence length="187" mass="20450">MASISTAVKAPLHRSQPEQGHLEMLMAQPTPSFLPCLQQSALLSHRVWLKWYKTRQTPASSTLEYPLGARESQHGWHRGGWSQVRAPQQLPLAAPAPPWGAASPDRGSPVPRRLQPGERRSRSSRGDQGEVESLKRQKGEGAQQSSRRGAWAAQPCLACSPQVFPLYNSLWCKAESEAGGGGALTPW</sequence>
<evidence type="ECO:0000313" key="3">
    <source>
        <dbReference type="Proteomes" id="UP000276834"/>
    </source>
</evidence>
<dbReference type="EMBL" id="QUSF01000015">
    <property type="protein sequence ID" value="RLW03745.1"/>
    <property type="molecule type" value="Genomic_DNA"/>
</dbReference>
<evidence type="ECO:0000256" key="1">
    <source>
        <dbReference type="SAM" id="MobiDB-lite"/>
    </source>
</evidence>
<evidence type="ECO:0000313" key="2">
    <source>
        <dbReference type="EMBL" id="RLW03745.1"/>
    </source>
</evidence>
<accession>A0A3L8SKX6</accession>
<feature type="compositionally biased region" description="Basic and acidic residues" evidence="1">
    <location>
        <begin position="115"/>
        <end position="139"/>
    </location>
</feature>
<dbReference type="AlphaFoldDB" id="A0A3L8SKX6"/>